<feature type="signal peptide" evidence="1">
    <location>
        <begin position="1"/>
        <end position="28"/>
    </location>
</feature>
<comment type="caution">
    <text evidence="2">The sequence shown here is derived from an EMBL/GenBank/DDBJ whole genome shotgun (WGS) entry which is preliminary data.</text>
</comment>
<dbReference type="Proteomes" id="UP000487117">
    <property type="component" value="Unassembled WGS sequence"/>
</dbReference>
<protein>
    <recommendedName>
        <fullName evidence="4">Secreted protein</fullName>
    </recommendedName>
</protein>
<feature type="chain" id="PRO_5030627821" description="Secreted protein" evidence="1">
    <location>
        <begin position="29"/>
        <end position="231"/>
    </location>
</feature>
<proteinExistence type="predicted"/>
<evidence type="ECO:0000313" key="2">
    <source>
        <dbReference type="EMBL" id="KAF1013344.1"/>
    </source>
</evidence>
<evidence type="ECO:0000256" key="1">
    <source>
        <dbReference type="SAM" id="SignalP"/>
    </source>
</evidence>
<dbReference type="EMBL" id="WNDS01000005">
    <property type="protein sequence ID" value="KAF1013344.1"/>
    <property type="molecule type" value="Genomic_DNA"/>
</dbReference>
<keyword evidence="1" id="KW-0732">Signal</keyword>
<accession>A0A7V8FDQ7</accession>
<name>A0A7V8FDQ7_STEMA</name>
<sequence>MQASFSVVAAVASKLLLLALLLPVSALASDLADNGSCRNGAFPSQQSDFALARVVGTPRVYLLGDSDGCPGRGEPACRQRSYVVNGDTVVTGRDLGRYRCAFFPNKVGGSAGWVDRSRLQPLVQPAPTLQDWAGDWHDGDNGLKIRVQGTQLQVDGDAYWPSANPTLEARPGGPNIGAVSAAATPYGSRVDFIEDSCTVRAQILGEVLWVADNSGCGGMNVRFDGVYRRRK</sequence>
<organism evidence="2 3">
    <name type="scientific">Stenotrophomonas maltophilia</name>
    <name type="common">Pseudomonas maltophilia</name>
    <name type="synonym">Xanthomonas maltophilia</name>
    <dbReference type="NCBI Taxonomy" id="40324"/>
    <lineage>
        <taxon>Bacteria</taxon>
        <taxon>Pseudomonadati</taxon>
        <taxon>Pseudomonadota</taxon>
        <taxon>Gammaproteobacteria</taxon>
        <taxon>Lysobacterales</taxon>
        <taxon>Lysobacteraceae</taxon>
        <taxon>Stenotrophomonas</taxon>
        <taxon>Stenotrophomonas maltophilia group</taxon>
    </lineage>
</organism>
<evidence type="ECO:0000313" key="3">
    <source>
        <dbReference type="Proteomes" id="UP000487117"/>
    </source>
</evidence>
<gene>
    <name evidence="2" type="ORF">GAK31_03493</name>
</gene>
<evidence type="ECO:0008006" key="4">
    <source>
        <dbReference type="Google" id="ProtNLM"/>
    </source>
</evidence>
<reference evidence="3" key="1">
    <citation type="journal article" date="2020" name="MBio">
        <title>Horizontal gene transfer to a defensive symbiont with a reduced genome amongst a multipartite beetle microbiome.</title>
        <authorList>
            <person name="Waterworth S.C."/>
            <person name="Florez L.V."/>
            <person name="Rees E.R."/>
            <person name="Hertweck C."/>
            <person name="Kaltenpoth M."/>
            <person name="Kwan J.C."/>
        </authorList>
    </citation>
    <scope>NUCLEOTIDE SEQUENCE [LARGE SCALE GENOMIC DNA]</scope>
</reference>
<dbReference type="AlphaFoldDB" id="A0A7V8FDQ7"/>